<dbReference type="SUPFAM" id="SSF52096">
    <property type="entry name" value="ClpP/crotonase"/>
    <property type="match status" value="2"/>
</dbReference>
<dbReference type="InterPro" id="IPR051047">
    <property type="entry name" value="AccD/PCCB"/>
</dbReference>
<dbReference type="RefSeq" id="WP_126465148.1">
    <property type="nucleotide sequence ID" value="NZ_LR134523.1"/>
</dbReference>
<accession>A0A3S4ZQE7</accession>
<gene>
    <name evidence="2" type="primary">accD5</name>
    <name evidence="2" type="ORF">NCTC13079_00637</name>
</gene>
<dbReference type="InterPro" id="IPR029045">
    <property type="entry name" value="ClpP/crotonase-like_dom_sf"/>
</dbReference>
<evidence type="ECO:0000259" key="1">
    <source>
        <dbReference type="PROSITE" id="PS50989"/>
    </source>
</evidence>
<keyword evidence="2" id="KW-0436">Ligase</keyword>
<keyword evidence="3" id="KW-1185">Reference proteome</keyword>
<dbReference type="Pfam" id="PF01039">
    <property type="entry name" value="Carboxyl_trans"/>
    <property type="match status" value="1"/>
</dbReference>
<name>A0A3S4ZQE7_9FIRM</name>
<dbReference type="EMBL" id="LR134523">
    <property type="protein sequence ID" value="VEJ35335.1"/>
    <property type="molecule type" value="Genomic_DNA"/>
</dbReference>
<dbReference type="PROSITE" id="PS50989">
    <property type="entry name" value="COA_CT_CTER"/>
    <property type="match status" value="1"/>
</dbReference>
<dbReference type="PANTHER" id="PTHR43842:SF2">
    <property type="entry name" value="PROPIONYL-COA CARBOXYLASE BETA CHAIN, MITOCHONDRIAL"/>
    <property type="match status" value="1"/>
</dbReference>
<sequence>MNRALGRLADLVDPHSLQIVEMNRSAVILAAGKIAGRPVVLFAFNEAKYGGAFGYFEGATISRALHIAEEAEAPLVGLFCTAGANLRQGQLALRAYGDLFMRYHRSTVLKIYLSYGACAGGGAYLAGLSDIVLGIRDVSKLFLTGPVVVRRAIFEEVDAHALGGTEVVNRYGGFHYIEPSAADMAKRCKDLIAFFYEKRRPATQAAELDILPYVYEEIVDIDRILASIFDGGRYSELWKDWGRNAVCAWGYVGGKRVGVFANRPIEKGGVLDRTAAEKAAAFYRLSARIPVPVLSLVDTPGFLPGTESERSGVLKAGAEMLKAYMAHPEKKLTVAVGKVFGGAYMAMGAKEMGACRYYALSRAQIGIMGASYAASLLDFDETQREFYRLRHLSAHSAAASGMIDAVIAPAEIRNAVIKTL</sequence>
<evidence type="ECO:0000313" key="3">
    <source>
        <dbReference type="Proteomes" id="UP000269544"/>
    </source>
</evidence>
<dbReference type="EC" id="6.4.1.3" evidence="2"/>
<evidence type="ECO:0000313" key="2">
    <source>
        <dbReference type="EMBL" id="VEJ35335.1"/>
    </source>
</evidence>
<dbReference type="Gene3D" id="3.90.226.10">
    <property type="entry name" value="2-enoyl-CoA Hydratase, Chain A, domain 1"/>
    <property type="match status" value="2"/>
</dbReference>
<dbReference type="KEGG" id="piv:NCTC13079_00637"/>
<dbReference type="InterPro" id="IPR011763">
    <property type="entry name" value="COA_CT_C"/>
</dbReference>
<feature type="domain" description="CoA carboxyltransferase C-terminal" evidence="1">
    <location>
        <begin position="197"/>
        <end position="420"/>
    </location>
</feature>
<dbReference type="PANTHER" id="PTHR43842">
    <property type="entry name" value="PROPIONYL-COA CARBOXYLASE BETA CHAIN"/>
    <property type="match status" value="1"/>
</dbReference>
<dbReference type="OrthoDB" id="9803706at2"/>
<protein>
    <submittedName>
        <fullName evidence="2">Probable propionyl-CoA carboxylase beta chain 5</fullName>
        <ecNumber evidence="2">6.4.1.3</ecNumber>
    </submittedName>
</protein>
<dbReference type="InterPro" id="IPR034733">
    <property type="entry name" value="AcCoA_carboxyl_beta"/>
</dbReference>
<reference evidence="2 3" key="1">
    <citation type="submission" date="2018-12" db="EMBL/GenBank/DDBJ databases">
        <authorList>
            <consortium name="Pathogen Informatics"/>
        </authorList>
    </citation>
    <scope>NUCLEOTIDE SEQUENCE [LARGE SCALE GENOMIC DNA]</scope>
    <source>
        <strain evidence="2 3">NCTC13079</strain>
    </source>
</reference>
<organism evidence="2 3">
    <name type="scientific">Aedoeadaptatus ivorii</name>
    <dbReference type="NCBI Taxonomy" id="54006"/>
    <lineage>
        <taxon>Bacteria</taxon>
        <taxon>Bacillati</taxon>
        <taxon>Bacillota</taxon>
        <taxon>Tissierellia</taxon>
        <taxon>Tissierellales</taxon>
        <taxon>Peptoniphilaceae</taxon>
        <taxon>Aedoeadaptatus</taxon>
    </lineage>
</organism>
<dbReference type="AlphaFoldDB" id="A0A3S4ZQE7"/>
<proteinExistence type="predicted"/>
<dbReference type="GO" id="GO:0004658">
    <property type="term" value="F:propionyl-CoA carboxylase activity"/>
    <property type="evidence" value="ECO:0007669"/>
    <property type="project" value="UniProtKB-EC"/>
</dbReference>
<dbReference type="GO" id="GO:0009317">
    <property type="term" value="C:acetyl-CoA carboxylase complex"/>
    <property type="evidence" value="ECO:0007669"/>
    <property type="project" value="TreeGrafter"/>
</dbReference>
<dbReference type="Proteomes" id="UP000269544">
    <property type="component" value="Chromosome"/>
</dbReference>